<dbReference type="Proteomes" id="UP001055159">
    <property type="component" value="Chromosome"/>
</dbReference>
<reference evidence="2" key="3">
    <citation type="submission" date="2022-08" db="EMBL/GenBank/DDBJ databases">
        <title>Whole genome sequencing of non-tuberculosis mycobacteria type-strains.</title>
        <authorList>
            <person name="Igarashi Y."/>
            <person name="Osugi A."/>
            <person name="Mitarai S."/>
        </authorList>
    </citation>
    <scope>NUCLEOTIDE SEQUENCE</scope>
    <source>
        <strain evidence="2">JCM 16372</strain>
    </source>
</reference>
<dbReference type="Gene3D" id="3.90.1150.30">
    <property type="match status" value="1"/>
</dbReference>
<dbReference type="Pfam" id="PF04237">
    <property type="entry name" value="YjbR"/>
    <property type="match status" value="1"/>
</dbReference>
<proteinExistence type="predicted"/>
<dbReference type="Proteomes" id="UP001140272">
    <property type="component" value="Unassembled WGS sequence"/>
</dbReference>
<dbReference type="InterPro" id="IPR038056">
    <property type="entry name" value="YjbR-like_sf"/>
</dbReference>
<evidence type="ECO:0000313" key="1">
    <source>
        <dbReference type="EMBL" id="MCV7069387.1"/>
    </source>
</evidence>
<organism evidence="1 4">
    <name type="scientific">Mycolicibacterium rufum</name>
    <dbReference type="NCBI Taxonomy" id="318424"/>
    <lineage>
        <taxon>Bacteria</taxon>
        <taxon>Bacillati</taxon>
        <taxon>Actinomycetota</taxon>
        <taxon>Actinomycetes</taxon>
        <taxon>Mycobacteriales</taxon>
        <taxon>Mycobacteriaceae</taxon>
        <taxon>Mycolicibacterium</taxon>
    </lineage>
</organism>
<keyword evidence="3" id="KW-1185">Reference proteome</keyword>
<accession>A0A9X3BMG4</accession>
<dbReference type="AlphaFoldDB" id="A0A9X3BMG4"/>
<evidence type="ECO:0000313" key="2">
    <source>
        <dbReference type="EMBL" id="ULP38621.1"/>
    </source>
</evidence>
<dbReference type="SUPFAM" id="SSF142906">
    <property type="entry name" value="YjbR-like"/>
    <property type="match status" value="1"/>
</dbReference>
<evidence type="ECO:0000313" key="4">
    <source>
        <dbReference type="Proteomes" id="UP001140272"/>
    </source>
</evidence>
<reference evidence="1" key="1">
    <citation type="submission" date="2020-07" db="EMBL/GenBank/DDBJ databases">
        <authorList>
            <person name="Pettersson B.M.F."/>
            <person name="Behra P.R.K."/>
            <person name="Ramesh M."/>
            <person name="Das S."/>
            <person name="Dasgupta S."/>
            <person name="Kirsebom L.A."/>
        </authorList>
    </citation>
    <scope>NUCLEOTIDE SEQUENCE</scope>
    <source>
        <strain evidence="1">DSM 45406</strain>
    </source>
</reference>
<name>A0A9X3BMG4_9MYCO</name>
<gene>
    <name evidence="1" type="ORF">H7H73_01485</name>
    <name evidence="2" type="ORF">MJO55_09495</name>
</gene>
<dbReference type="EMBL" id="JACKRN010000046">
    <property type="protein sequence ID" value="MCV7069387.1"/>
    <property type="molecule type" value="Genomic_DNA"/>
</dbReference>
<keyword evidence="1" id="KW-0238">DNA-binding</keyword>
<dbReference type="GO" id="GO:0003677">
    <property type="term" value="F:DNA binding"/>
    <property type="evidence" value="ECO:0007669"/>
    <property type="project" value="UniProtKB-KW"/>
</dbReference>
<dbReference type="EMBL" id="CP092427">
    <property type="protein sequence ID" value="ULP38621.1"/>
    <property type="molecule type" value="Genomic_DNA"/>
</dbReference>
<evidence type="ECO:0000313" key="3">
    <source>
        <dbReference type="Proteomes" id="UP001055159"/>
    </source>
</evidence>
<reference evidence="1" key="2">
    <citation type="journal article" date="2022" name="BMC Genomics">
        <title>Comparative genome analysis of mycobacteria focusing on tRNA and non-coding RNA.</title>
        <authorList>
            <person name="Behra P.R.K."/>
            <person name="Pettersson B.M.F."/>
            <person name="Ramesh M."/>
            <person name="Das S."/>
            <person name="Dasgupta S."/>
            <person name="Kirsebom L.A."/>
        </authorList>
    </citation>
    <scope>NUCLEOTIDE SEQUENCE</scope>
    <source>
        <strain evidence="1">DSM 45406</strain>
    </source>
</reference>
<protein>
    <submittedName>
        <fullName evidence="1">MmcQ/YjbR family DNA-binding protein</fullName>
    </submittedName>
</protein>
<dbReference type="InterPro" id="IPR058532">
    <property type="entry name" value="YjbR/MT2646/Rv2570-like"/>
</dbReference>
<sequence length="147" mass="16153">MPHPVMFSEHDPGLVQVRAIALAFPGAFEKISWGRPVFCAPKMFAVYGGSAKPATGGDHVPYPHALLVKADDSDRRALEQDPRFFFPAYLGPFGWLGLDLTAADVDWAEVGELMDASFRLVATRTLIRQLDQRQSGPGPDMIRSETP</sequence>
<dbReference type="RefSeq" id="WP_043407433.1">
    <property type="nucleotide sequence ID" value="NZ_CP092427.2"/>
</dbReference>